<evidence type="ECO:0000313" key="4">
    <source>
        <dbReference type="Proteomes" id="UP001159042"/>
    </source>
</evidence>
<keyword evidence="4" id="KW-1185">Reference proteome</keyword>
<evidence type="ECO:0000313" key="3">
    <source>
        <dbReference type="EMBL" id="KAJ8918784.1"/>
    </source>
</evidence>
<feature type="region of interest" description="Disordered" evidence="1">
    <location>
        <begin position="20"/>
        <end position="53"/>
    </location>
</feature>
<name>A0AAV8VX63_9CUCU</name>
<dbReference type="AlphaFoldDB" id="A0AAV8VX63"/>
<sequence>MLIHIRMTLRKLSKMTCVPDVEGDRENGLEAEDGSSSTEPEENADDEENKSTSQRKWVPITFRFIMIGKLSLPVVCYIFRYRKDQVNIT</sequence>
<feature type="transmembrane region" description="Helical" evidence="2">
    <location>
        <begin position="60"/>
        <end position="80"/>
    </location>
</feature>
<accession>A0AAV8VX63</accession>
<keyword evidence="2" id="KW-0812">Transmembrane</keyword>
<keyword evidence="2" id="KW-0472">Membrane</keyword>
<feature type="compositionally biased region" description="Acidic residues" evidence="1">
    <location>
        <begin position="29"/>
        <end position="48"/>
    </location>
</feature>
<protein>
    <submittedName>
        <fullName evidence="3">Uncharacterized protein</fullName>
    </submittedName>
</protein>
<keyword evidence="2" id="KW-1133">Transmembrane helix</keyword>
<dbReference type="Proteomes" id="UP001159042">
    <property type="component" value="Unassembled WGS sequence"/>
</dbReference>
<gene>
    <name evidence="3" type="ORF">NQ315_015105</name>
</gene>
<evidence type="ECO:0000256" key="1">
    <source>
        <dbReference type="SAM" id="MobiDB-lite"/>
    </source>
</evidence>
<reference evidence="3 4" key="1">
    <citation type="journal article" date="2023" name="Insect Mol. Biol.">
        <title>Genome sequencing provides insights into the evolution of gene families encoding plant cell wall-degrading enzymes in longhorned beetles.</title>
        <authorList>
            <person name="Shin N.R."/>
            <person name="Okamura Y."/>
            <person name="Kirsch R."/>
            <person name="Pauchet Y."/>
        </authorList>
    </citation>
    <scope>NUCLEOTIDE SEQUENCE [LARGE SCALE GENOMIC DNA]</scope>
    <source>
        <strain evidence="3">EAD_L_NR</strain>
    </source>
</reference>
<dbReference type="EMBL" id="JANEYG010000023">
    <property type="protein sequence ID" value="KAJ8918784.1"/>
    <property type="molecule type" value="Genomic_DNA"/>
</dbReference>
<proteinExistence type="predicted"/>
<evidence type="ECO:0000256" key="2">
    <source>
        <dbReference type="SAM" id="Phobius"/>
    </source>
</evidence>
<organism evidence="3 4">
    <name type="scientific">Exocentrus adspersus</name>
    <dbReference type="NCBI Taxonomy" id="1586481"/>
    <lineage>
        <taxon>Eukaryota</taxon>
        <taxon>Metazoa</taxon>
        <taxon>Ecdysozoa</taxon>
        <taxon>Arthropoda</taxon>
        <taxon>Hexapoda</taxon>
        <taxon>Insecta</taxon>
        <taxon>Pterygota</taxon>
        <taxon>Neoptera</taxon>
        <taxon>Endopterygota</taxon>
        <taxon>Coleoptera</taxon>
        <taxon>Polyphaga</taxon>
        <taxon>Cucujiformia</taxon>
        <taxon>Chrysomeloidea</taxon>
        <taxon>Cerambycidae</taxon>
        <taxon>Lamiinae</taxon>
        <taxon>Acanthocinini</taxon>
        <taxon>Exocentrus</taxon>
    </lineage>
</organism>
<comment type="caution">
    <text evidence="3">The sequence shown here is derived from an EMBL/GenBank/DDBJ whole genome shotgun (WGS) entry which is preliminary data.</text>
</comment>